<dbReference type="AlphaFoldDB" id="A0A1J5S9Z5"/>
<evidence type="ECO:0000313" key="1">
    <source>
        <dbReference type="EMBL" id="OIQ98563.1"/>
    </source>
</evidence>
<dbReference type="EMBL" id="MLJW01000117">
    <property type="protein sequence ID" value="OIQ98563.1"/>
    <property type="molecule type" value="Genomic_DNA"/>
</dbReference>
<protein>
    <submittedName>
        <fullName evidence="1">Uncharacterized protein</fullName>
    </submittedName>
</protein>
<gene>
    <name evidence="1" type="ORF">GALL_193880</name>
</gene>
<sequence length="203" mass="22941">MSDTLRVTGHVKYVSNRTEEIEMSDGYLNKPLFKKIFVDHICTDIQWNVQSDRYLAAAQLLLNAVDIISGLTRPAHQEDTTRKEFIAWADKFMSLKGNKYQLTGTDIYAARCGFSHGYTPHPKLVREGKAKTLSYVDASTMPVMTDDGSLIIVSLKHLKEAFTEGLIATMKEINSSVELSTLVNPRLDAMFYTENLPEKFQNL</sequence>
<reference evidence="1" key="1">
    <citation type="submission" date="2016-10" db="EMBL/GenBank/DDBJ databases">
        <title>Sequence of Gallionella enrichment culture.</title>
        <authorList>
            <person name="Poehlein A."/>
            <person name="Muehling M."/>
            <person name="Daniel R."/>
        </authorList>
    </citation>
    <scope>NUCLEOTIDE SEQUENCE</scope>
</reference>
<organism evidence="1">
    <name type="scientific">mine drainage metagenome</name>
    <dbReference type="NCBI Taxonomy" id="410659"/>
    <lineage>
        <taxon>unclassified sequences</taxon>
        <taxon>metagenomes</taxon>
        <taxon>ecological metagenomes</taxon>
    </lineage>
</organism>
<comment type="caution">
    <text evidence="1">The sequence shown here is derived from an EMBL/GenBank/DDBJ whole genome shotgun (WGS) entry which is preliminary data.</text>
</comment>
<accession>A0A1J5S9Z5</accession>
<proteinExistence type="predicted"/>
<name>A0A1J5S9Z5_9ZZZZ</name>